<evidence type="ECO:0000256" key="2">
    <source>
        <dbReference type="ARBA" id="ARBA00007783"/>
    </source>
</evidence>
<organism evidence="10 11">
    <name type="scientific">Flavilitoribacter nigricans (strain ATCC 23147 / DSM 23189 / NBRC 102662 / NCIMB 1420 / SS-2)</name>
    <name type="common">Lewinella nigricans</name>
    <dbReference type="NCBI Taxonomy" id="1122177"/>
    <lineage>
        <taxon>Bacteria</taxon>
        <taxon>Pseudomonadati</taxon>
        <taxon>Bacteroidota</taxon>
        <taxon>Saprospiria</taxon>
        <taxon>Saprospirales</taxon>
        <taxon>Lewinellaceae</taxon>
        <taxon>Flavilitoribacter</taxon>
    </lineage>
</organism>
<keyword evidence="4" id="KW-1003">Cell membrane</keyword>
<dbReference type="InterPro" id="IPR013525">
    <property type="entry name" value="ABC2_TM"/>
</dbReference>
<comment type="caution">
    <text evidence="10">The sequence shown here is derived from an EMBL/GenBank/DDBJ whole genome shotgun (WGS) entry which is preliminary data.</text>
</comment>
<feature type="domain" description="ABC transmembrane type-2" evidence="9">
    <location>
        <begin position="116"/>
        <end position="366"/>
    </location>
</feature>
<evidence type="ECO:0000313" key="11">
    <source>
        <dbReference type="Proteomes" id="UP000223913"/>
    </source>
</evidence>
<accession>A0A2D0N4A0</accession>
<dbReference type="EMBL" id="PDUD01000033">
    <property type="protein sequence ID" value="PHN03206.1"/>
    <property type="molecule type" value="Genomic_DNA"/>
</dbReference>
<keyword evidence="5 8" id="KW-0812">Transmembrane</keyword>
<evidence type="ECO:0000256" key="6">
    <source>
        <dbReference type="ARBA" id="ARBA00022989"/>
    </source>
</evidence>
<comment type="similarity">
    <text evidence="2">Belongs to the ABC-2 integral membrane protein family.</text>
</comment>
<feature type="transmembrane region" description="Helical" evidence="8">
    <location>
        <begin position="340"/>
        <end position="360"/>
    </location>
</feature>
<evidence type="ECO:0000256" key="5">
    <source>
        <dbReference type="ARBA" id="ARBA00022692"/>
    </source>
</evidence>
<keyword evidence="3" id="KW-0813">Transport</keyword>
<evidence type="ECO:0000256" key="1">
    <source>
        <dbReference type="ARBA" id="ARBA00004651"/>
    </source>
</evidence>
<keyword evidence="7 8" id="KW-0472">Membrane</keyword>
<feature type="transmembrane region" description="Helical" evidence="8">
    <location>
        <begin position="250"/>
        <end position="273"/>
    </location>
</feature>
<feature type="transmembrane region" description="Helical" evidence="8">
    <location>
        <begin position="225"/>
        <end position="244"/>
    </location>
</feature>
<feature type="transmembrane region" description="Helical" evidence="8">
    <location>
        <begin position="21"/>
        <end position="40"/>
    </location>
</feature>
<feature type="transmembrane region" description="Helical" evidence="8">
    <location>
        <begin position="311"/>
        <end position="328"/>
    </location>
</feature>
<dbReference type="PROSITE" id="PS51012">
    <property type="entry name" value="ABC_TM2"/>
    <property type="match status" value="1"/>
</dbReference>
<dbReference type="RefSeq" id="WP_099153334.1">
    <property type="nucleotide sequence ID" value="NZ_PDUD01000033.1"/>
</dbReference>
<gene>
    <name evidence="10" type="ORF">CRP01_27825</name>
</gene>
<reference evidence="10 11" key="1">
    <citation type="submission" date="2017-10" db="EMBL/GenBank/DDBJ databases">
        <title>The draft genome sequence of Lewinella nigricans NBRC 102662.</title>
        <authorList>
            <person name="Wang K."/>
        </authorList>
    </citation>
    <scope>NUCLEOTIDE SEQUENCE [LARGE SCALE GENOMIC DNA]</scope>
    <source>
        <strain evidence="10 11">NBRC 102662</strain>
    </source>
</reference>
<evidence type="ECO:0000259" key="9">
    <source>
        <dbReference type="PROSITE" id="PS51012"/>
    </source>
</evidence>
<sequence>MKSFFAFVRKEFYHILRDRRTLLILFGMPVVQIILFGYAVTNEFKGADIGVWDQSKDALSTELITRLEASGHFSLAYTYQSRDQVERAFQDAEIKMAVIIPADFGATYYSGRTADIQLITDGTNPNTANTLVNYASAIVQGFQREQTDNRPLPFQISVDSRMVYNPELLSVFMFVPGVMTLILMLVSAMMTSLTIAREKELGTMELLLVSPLSPMTIILGKVTPYILLSLINTVIILAVSYFVFKVPIVGSLWLLLGLSLVFILMALALGILISTRTTTQQSAMMISLIMLMMPTMLLSGFIFPIESMPVILQYLSNIIPAKYFIIMLKDVMLKGSALTFIWNEMVVLLGMTVFFLLLSWKNFSIRLGG</sequence>
<dbReference type="AlphaFoldDB" id="A0A2D0N4A0"/>
<dbReference type="PANTHER" id="PTHR30294:SF29">
    <property type="entry name" value="MULTIDRUG ABC TRANSPORTER PERMEASE YBHS-RELATED"/>
    <property type="match status" value="1"/>
</dbReference>
<evidence type="ECO:0000256" key="8">
    <source>
        <dbReference type="SAM" id="Phobius"/>
    </source>
</evidence>
<dbReference type="Pfam" id="PF12698">
    <property type="entry name" value="ABC2_membrane_3"/>
    <property type="match status" value="1"/>
</dbReference>
<dbReference type="Gene3D" id="3.40.1710.10">
    <property type="entry name" value="abc type-2 transporter like domain"/>
    <property type="match status" value="1"/>
</dbReference>
<name>A0A2D0N4A0_FLAN2</name>
<feature type="transmembrane region" description="Helical" evidence="8">
    <location>
        <begin position="285"/>
        <end position="305"/>
    </location>
</feature>
<dbReference type="OrthoDB" id="9808686at2"/>
<protein>
    <submittedName>
        <fullName evidence="10">Multidrug ABC transporter permease</fullName>
    </submittedName>
</protein>
<evidence type="ECO:0000256" key="7">
    <source>
        <dbReference type="ARBA" id="ARBA00023136"/>
    </source>
</evidence>
<keyword evidence="11" id="KW-1185">Reference proteome</keyword>
<dbReference type="InterPro" id="IPR051449">
    <property type="entry name" value="ABC-2_transporter_component"/>
</dbReference>
<evidence type="ECO:0000256" key="4">
    <source>
        <dbReference type="ARBA" id="ARBA00022475"/>
    </source>
</evidence>
<keyword evidence="6 8" id="KW-1133">Transmembrane helix</keyword>
<dbReference type="GO" id="GO:0140359">
    <property type="term" value="F:ABC-type transporter activity"/>
    <property type="evidence" value="ECO:0007669"/>
    <property type="project" value="InterPro"/>
</dbReference>
<evidence type="ECO:0000313" key="10">
    <source>
        <dbReference type="EMBL" id="PHN03206.1"/>
    </source>
</evidence>
<dbReference type="GO" id="GO:0005886">
    <property type="term" value="C:plasma membrane"/>
    <property type="evidence" value="ECO:0007669"/>
    <property type="project" value="UniProtKB-SubCell"/>
</dbReference>
<evidence type="ECO:0000256" key="3">
    <source>
        <dbReference type="ARBA" id="ARBA00022448"/>
    </source>
</evidence>
<proteinExistence type="inferred from homology"/>
<comment type="subcellular location">
    <subcellularLocation>
        <location evidence="1">Cell membrane</location>
        <topology evidence="1">Multi-pass membrane protein</topology>
    </subcellularLocation>
</comment>
<feature type="transmembrane region" description="Helical" evidence="8">
    <location>
        <begin position="171"/>
        <end position="196"/>
    </location>
</feature>
<dbReference type="PANTHER" id="PTHR30294">
    <property type="entry name" value="MEMBRANE COMPONENT OF ABC TRANSPORTER YHHJ-RELATED"/>
    <property type="match status" value="1"/>
</dbReference>
<dbReference type="InterPro" id="IPR047817">
    <property type="entry name" value="ABC2_TM_bact-type"/>
</dbReference>
<dbReference type="Proteomes" id="UP000223913">
    <property type="component" value="Unassembled WGS sequence"/>
</dbReference>